<dbReference type="InterPro" id="IPR013783">
    <property type="entry name" value="Ig-like_fold"/>
</dbReference>
<comment type="caution">
    <text evidence="3">The sequence shown here is derived from an EMBL/GenBank/DDBJ whole genome shotgun (WGS) entry which is preliminary data.</text>
</comment>
<organism evidence="3 4">
    <name type="scientific">Cohnella suwonensis</name>
    <dbReference type="NCBI Taxonomy" id="696072"/>
    <lineage>
        <taxon>Bacteria</taxon>
        <taxon>Bacillati</taxon>
        <taxon>Bacillota</taxon>
        <taxon>Bacilli</taxon>
        <taxon>Bacillales</taxon>
        <taxon>Paenibacillaceae</taxon>
        <taxon>Cohnella</taxon>
    </lineage>
</organism>
<dbReference type="InterPro" id="IPR036966">
    <property type="entry name" value="CBM3_sf"/>
</dbReference>
<dbReference type="InterPro" id="IPR001956">
    <property type="entry name" value="CBM3"/>
</dbReference>
<dbReference type="CDD" id="cd00063">
    <property type="entry name" value="FN3"/>
    <property type="match status" value="1"/>
</dbReference>
<dbReference type="Pfam" id="PF00041">
    <property type="entry name" value="fn3"/>
    <property type="match status" value="1"/>
</dbReference>
<name>A0ABW0LZN5_9BACL</name>
<dbReference type="Pfam" id="PF00942">
    <property type="entry name" value="CBM_3"/>
    <property type="match status" value="1"/>
</dbReference>
<dbReference type="Proteomes" id="UP001596105">
    <property type="component" value="Unassembled WGS sequence"/>
</dbReference>
<proteinExistence type="predicted"/>
<dbReference type="RefSeq" id="WP_378082686.1">
    <property type="nucleotide sequence ID" value="NZ_JBHSMH010000061.1"/>
</dbReference>
<evidence type="ECO:0000259" key="1">
    <source>
        <dbReference type="PROSITE" id="PS50853"/>
    </source>
</evidence>
<evidence type="ECO:0000313" key="4">
    <source>
        <dbReference type="Proteomes" id="UP001596105"/>
    </source>
</evidence>
<gene>
    <name evidence="3" type="ORF">ACFPPD_16915</name>
</gene>
<evidence type="ECO:0000259" key="2">
    <source>
        <dbReference type="PROSITE" id="PS51172"/>
    </source>
</evidence>
<reference evidence="4" key="1">
    <citation type="journal article" date="2019" name="Int. J. Syst. Evol. Microbiol.">
        <title>The Global Catalogue of Microorganisms (GCM) 10K type strain sequencing project: providing services to taxonomists for standard genome sequencing and annotation.</title>
        <authorList>
            <consortium name="The Broad Institute Genomics Platform"/>
            <consortium name="The Broad Institute Genome Sequencing Center for Infectious Disease"/>
            <person name="Wu L."/>
            <person name="Ma J."/>
        </authorList>
    </citation>
    <scope>NUCLEOTIDE SEQUENCE [LARGE SCALE GENOMIC DNA]</scope>
    <source>
        <strain evidence="4">CCUG 57113</strain>
    </source>
</reference>
<dbReference type="SUPFAM" id="SSF49265">
    <property type="entry name" value="Fibronectin type III"/>
    <property type="match status" value="2"/>
</dbReference>
<dbReference type="Gene3D" id="2.60.40.710">
    <property type="entry name" value="Endoglucanase-like"/>
    <property type="match status" value="1"/>
</dbReference>
<feature type="non-terminal residue" evidence="3">
    <location>
        <position position="1"/>
    </location>
</feature>
<dbReference type="EMBL" id="JBHSMH010000061">
    <property type="protein sequence ID" value="MFC5470377.1"/>
    <property type="molecule type" value="Genomic_DNA"/>
</dbReference>
<dbReference type="InterPro" id="IPR008965">
    <property type="entry name" value="CBM2/CBM3_carb-bd_dom_sf"/>
</dbReference>
<dbReference type="InterPro" id="IPR036116">
    <property type="entry name" value="FN3_sf"/>
</dbReference>
<evidence type="ECO:0000313" key="3">
    <source>
        <dbReference type="EMBL" id="MFC5470377.1"/>
    </source>
</evidence>
<feature type="domain" description="CBM3" evidence="2">
    <location>
        <begin position="77"/>
        <end position="230"/>
    </location>
</feature>
<dbReference type="InterPro" id="IPR003961">
    <property type="entry name" value="FN3_dom"/>
</dbReference>
<protein>
    <submittedName>
        <fullName evidence="3">Cellulose binding domain-containing protein</fullName>
    </submittedName>
</protein>
<dbReference type="Gene3D" id="2.60.40.10">
    <property type="entry name" value="Immunoglobulins"/>
    <property type="match status" value="2"/>
</dbReference>
<dbReference type="SMART" id="SM01067">
    <property type="entry name" value="CBM_3"/>
    <property type="match status" value="1"/>
</dbReference>
<sequence length="297" mass="30255">NAQVALSWTASAGATSYTVKRATTSGGPYTNVATGIATTTYADTGLTNGTTYYYVVSATNAAGESANSSQASATPQLPSTLKIEYRVGDSSATDQQMRPLLRIVNTGASAVPLSQLKIRYYYTKGSTQSDQYNCDYAIVGCSNVTGTFGTVSPAATGADTYMEIGFTSGAGSVAAGGNSGEIQNRVNLANWSNYSEADDYSYNGTQTSFALSGNVTLYQNGTLVWGTEPGGTIVPAAPTGMTATAGNAQVALSWTASSGATSYTVKRATTSGGPYANVATGVTATSYADTGLTNGTT</sequence>
<dbReference type="PROSITE" id="PS50853">
    <property type="entry name" value="FN3"/>
    <property type="match status" value="1"/>
</dbReference>
<feature type="non-terminal residue" evidence="3">
    <location>
        <position position="297"/>
    </location>
</feature>
<feature type="domain" description="Fibronectin type-III" evidence="1">
    <location>
        <begin position="1"/>
        <end position="78"/>
    </location>
</feature>
<dbReference type="SUPFAM" id="SSF49384">
    <property type="entry name" value="Carbohydrate-binding domain"/>
    <property type="match status" value="1"/>
</dbReference>
<dbReference type="PROSITE" id="PS51172">
    <property type="entry name" value="CBM3"/>
    <property type="match status" value="1"/>
</dbReference>
<keyword evidence="4" id="KW-1185">Reference proteome</keyword>
<accession>A0ABW0LZN5</accession>